<dbReference type="PANTHER" id="PTHR11130:SF0">
    <property type="entry name" value="GLUTATHIONE SYNTHETASE"/>
    <property type="match status" value="1"/>
</dbReference>
<proteinExistence type="predicted"/>
<dbReference type="InterPro" id="IPR005615">
    <property type="entry name" value="Glutathione_synthase"/>
</dbReference>
<dbReference type="GO" id="GO:0005829">
    <property type="term" value="C:cytosol"/>
    <property type="evidence" value="ECO:0007669"/>
    <property type="project" value="TreeGrafter"/>
</dbReference>
<dbReference type="Gene3D" id="3.30.470.20">
    <property type="entry name" value="ATP-grasp fold, B domain"/>
    <property type="match status" value="1"/>
</dbReference>
<accession>A0AAV8Y251</accession>
<dbReference type="SUPFAM" id="SSF56059">
    <property type="entry name" value="Glutathione synthetase ATP-binding domain-like"/>
    <property type="match status" value="1"/>
</dbReference>
<protein>
    <recommendedName>
        <fullName evidence="3">Glutathione synthetase</fullName>
    </recommendedName>
</protein>
<dbReference type="EMBL" id="JAPWTK010000233">
    <property type="protein sequence ID" value="KAJ8944943.1"/>
    <property type="molecule type" value="Genomic_DNA"/>
</dbReference>
<dbReference type="Proteomes" id="UP001162162">
    <property type="component" value="Unassembled WGS sequence"/>
</dbReference>
<evidence type="ECO:0000313" key="2">
    <source>
        <dbReference type="Proteomes" id="UP001162162"/>
    </source>
</evidence>
<sequence>MLKMRDSKERTAWILMERIFPPLSKGYIVRPGGSDPPELCDMVSELGIFGVVIGDSRKILVNKQVGHMLRTKVSTANEGGVAAGLGALDSPYLTD</sequence>
<keyword evidence="2" id="KW-1185">Reference proteome</keyword>
<organism evidence="1 2">
    <name type="scientific">Aromia moschata</name>
    <dbReference type="NCBI Taxonomy" id="1265417"/>
    <lineage>
        <taxon>Eukaryota</taxon>
        <taxon>Metazoa</taxon>
        <taxon>Ecdysozoa</taxon>
        <taxon>Arthropoda</taxon>
        <taxon>Hexapoda</taxon>
        <taxon>Insecta</taxon>
        <taxon>Pterygota</taxon>
        <taxon>Neoptera</taxon>
        <taxon>Endopterygota</taxon>
        <taxon>Coleoptera</taxon>
        <taxon>Polyphaga</taxon>
        <taxon>Cucujiformia</taxon>
        <taxon>Chrysomeloidea</taxon>
        <taxon>Cerambycidae</taxon>
        <taxon>Cerambycinae</taxon>
        <taxon>Callichromatini</taxon>
        <taxon>Aromia</taxon>
    </lineage>
</organism>
<name>A0AAV8Y251_9CUCU</name>
<evidence type="ECO:0000313" key="1">
    <source>
        <dbReference type="EMBL" id="KAJ8944943.1"/>
    </source>
</evidence>
<dbReference type="GO" id="GO:0043295">
    <property type="term" value="F:glutathione binding"/>
    <property type="evidence" value="ECO:0007669"/>
    <property type="project" value="TreeGrafter"/>
</dbReference>
<dbReference type="AlphaFoldDB" id="A0AAV8Y251"/>
<gene>
    <name evidence="1" type="ORF">NQ318_013091</name>
</gene>
<dbReference type="PANTHER" id="PTHR11130">
    <property type="entry name" value="GLUTATHIONE SYNTHETASE"/>
    <property type="match status" value="1"/>
</dbReference>
<reference evidence="1" key="1">
    <citation type="journal article" date="2023" name="Insect Mol. Biol.">
        <title>Genome sequencing provides insights into the evolution of gene families encoding plant cell wall-degrading enzymes in longhorned beetles.</title>
        <authorList>
            <person name="Shin N.R."/>
            <person name="Okamura Y."/>
            <person name="Kirsch R."/>
            <person name="Pauchet Y."/>
        </authorList>
    </citation>
    <scope>NUCLEOTIDE SEQUENCE</scope>
    <source>
        <strain evidence="1">AMC_N1</strain>
    </source>
</reference>
<comment type="caution">
    <text evidence="1">The sequence shown here is derived from an EMBL/GenBank/DDBJ whole genome shotgun (WGS) entry which is preliminary data.</text>
</comment>
<dbReference type="FunFam" id="3.30.470.20:FF:000141">
    <property type="entry name" value="Glutathione synthetase"/>
    <property type="match status" value="1"/>
</dbReference>
<dbReference type="Pfam" id="PF03917">
    <property type="entry name" value="GSH_synth_ATP"/>
    <property type="match status" value="1"/>
</dbReference>
<dbReference type="GO" id="GO:0004363">
    <property type="term" value="F:glutathione synthase activity"/>
    <property type="evidence" value="ECO:0007669"/>
    <property type="project" value="InterPro"/>
</dbReference>
<evidence type="ECO:0008006" key="3">
    <source>
        <dbReference type="Google" id="ProtNLM"/>
    </source>
</evidence>
<dbReference type="GO" id="GO:0005524">
    <property type="term" value="F:ATP binding"/>
    <property type="evidence" value="ECO:0007669"/>
    <property type="project" value="InterPro"/>
</dbReference>